<organism evidence="1 2">
    <name type="scientific">Fonticella tunisiensis</name>
    <dbReference type="NCBI Taxonomy" id="1096341"/>
    <lineage>
        <taxon>Bacteria</taxon>
        <taxon>Bacillati</taxon>
        <taxon>Bacillota</taxon>
        <taxon>Clostridia</taxon>
        <taxon>Eubacteriales</taxon>
        <taxon>Clostridiaceae</taxon>
        <taxon>Fonticella</taxon>
    </lineage>
</organism>
<gene>
    <name evidence="1" type="ORF">EDD71_10579</name>
</gene>
<evidence type="ECO:0000313" key="2">
    <source>
        <dbReference type="Proteomes" id="UP000295325"/>
    </source>
</evidence>
<dbReference type="OrthoDB" id="1729842at2"/>
<proteinExistence type="predicted"/>
<protein>
    <submittedName>
        <fullName evidence="1">Uncharacterized protein</fullName>
    </submittedName>
</protein>
<keyword evidence="2" id="KW-1185">Reference proteome</keyword>
<sequence>MSELTTFIFKEYTVDGYPVLVAGICPLIFKQFAEAEIKEKIKSFKIDAVDNPYYIDYMLASYISEISPKCLYALGISINIPGISGPTGGIIGNPLAVISSAEGLSEYIDNGLSMAAYPGGPGIVINGKPHVAKEILRTVKPGDGEINTLLNMAEIAVKYDIKIAIIISDGTGTSYPGAAVTIENRKINYFSIT</sequence>
<evidence type="ECO:0000313" key="1">
    <source>
        <dbReference type="EMBL" id="TDT61900.1"/>
    </source>
</evidence>
<accession>A0A4R7KUT3</accession>
<dbReference type="AlphaFoldDB" id="A0A4R7KUT3"/>
<dbReference type="EMBL" id="SOAZ01000005">
    <property type="protein sequence ID" value="TDT61900.1"/>
    <property type="molecule type" value="Genomic_DNA"/>
</dbReference>
<reference evidence="1 2" key="1">
    <citation type="submission" date="2019-03" db="EMBL/GenBank/DDBJ databases">
        <title>Genomic Encyclopedia of Type Strains, Phase IV (KMG-IV): sequencing the most valuable type-strain genomes for metagenomic binning, comparative biology and taxonomic classification.</title>
        <authorList>
            <person name="Goeker M."/>
        </authorList>
    </citation>
    <scope>NUCLEOTIDE SEQUENCE [LARGE SCALE GENOMIC DNA]</scope>
    <source>
        <strain evidence="1 2">DSM 24455</strain>
    </source>
</reference>
<dbReference type="RefSeq" id="WP_133627533.1">
    <property type="nucleotide sequence ID" value="NZ_SOAZ01000005.1"/>
</dbReference>
<name>A0A4R7KUT3_9CLOT</name>
<dbReference type="Proteomes" id="UP000295325">
    <property type="component" value="Unassembled WGS sequence"/>
</dbReference>
<comment type="caution">
    <text evidence="1">The sequence shown here is derived from an EMBL/GenBank/DDBJ whole genome shotgun (WGS) entry which is preliminary data.</text>
</comment>